<evidence type="ECO:0000313" key="3">
    <source>
        <dbReference type="Proteomes" id="UP000071561"/>
    </source>
</evidence>
<dbReference type="KEGG" id="pcm:AY601_4088"/>
<keyword evidence="3" id="KW-1185">Reference proteome</keyword>
<dbReference type="PATRIC" id="fig|188932.3.peg.4244"/>
<reference evidence="2 3" key="1">
    <citation type="submission" date="2016-03" db="EMBL/GenBank/DDBJ databases">
        <title>Complete genome sequence of Pedobacter cryoconitis PAMC 27485.</title>
        <authorList>
            <person name="Lee J."/>
            <person name="Kim O.-S."/>
        </authorList>
    </citation>
    <scope>NUCLEOTIDE SEQUENCE [LARGE SCALE GENOMIC DNA]</scope>
    <source>
        <strain evidence="2 3">PAMC 27485</strain>
    </source>
</reference>
<dbReference type="EMBL" id="CP014504">
    <property type="protein sequence ID" value="AMQ00939.1"/>
    <property type="molecule type" value="Genomic_DNA"/>
</dbReference>
<dbReference type="Proteomes" id="UP000071561">
    <property type="component" value="Chromosome"/>
</dbReference>
<evidence type="ECO:0000313" key="2">
    <source>
        <dbReference type="EMBL" id="AMQ00939.1"/>
    </source>
</evidence>
<evidence type="ECO:0000256" key="1">
    <source>
        <dbReference type="SAM" id="Phobius"/>
    </source>
</evidence>
<dbReference type="AlphaFoldDB" id="A0A127VJ54"/>
<name>A0A127VJ54_9SPHI</name>
<keyword evidence="1" id="KW-0812">Transmembrane</keyword>
<feature type="transmembrane region" description="Helical" evidence="1">
    <location>
        <begin position="57"/>
        <end position="81"/>
    </location>
</feature>
<protein>
    <submittedName>
        <fullName evidence="2">Uncharacterized protein</fullName>
    </submittedName>
</protein>
<organism evidence="2 3">
    <name type="scientific">Pedobacter cryoconitis</name>
    <dbReference type="NCBI Taxonomy" id="188932"/>
    <lineage>
        <taxon>Bacteria</taxon>
        <taxon>Pseudomonadati</taxon>
        <taxon>Bacteroidota</taxon>
        <taxon>Sphingobacteriia</taxon>
        <taxon>Sphingobacteriales</taxon>
        <taxon>Sphingobacteriaceae</taxon>
        <taxon>Pedobacter</taxon>
    </lineage>
</organism>
<dbReference type="RefSeq" id="WP_068404482.1">
    <property type="nucleotide sequence ID" value="NZ_CP014504.1"/>
</dbReference>
<dbReference type="OrthoDB" id="9869646at2"/>
<accession>A0A127VJ54</accession>
<gene>
    <name evidence="2" type="ORF">AY601_4088</name>
</gene>
<proteinExistence type="predicted"/>
<sequence length="237" mass="26793">MLFQVFPYPPVIKSMTATDSLKRTINLMHLKLDSLEKVVLKTEIGSGFFSDVISTNLYMFATIIGLAALISWGFISVILIAHKKKINKSMIASLALQDEKLSRENKELKEELTLTAFDVNRAMFNIVSSKNDHVNAFDWGMSTCISLILVEDFEPNFLEIWLKMAQEHLDKIELGSPALKDTLSKNASRLDNLLDVSSEVAQKTIEEIRSKMYLTAYTPQQPPEDIMKDIPPLPEII</sequence>
<keyword evidence="1" id="KW-0472">Membrane</keyword>
<keyword evidence="1" id="KW-1133">Transmembrane helix</keyword>